<gene>
    <name evidence="1" type="ORF">PXK24_14250</name>
</gene>
<dbReference type="AlphaFoldDB" id="A0ABD4XC34"/>
<name>A0ABD4XC34_9RHOB</name>
<evidence type="ECO:0000313" key="1">
    <source>
        <dbReference type="EMBL" id="MDE4166857.1"/>
    </source>
</evidence>
<protein>
    <submittedName>
        <fullName evidence="1">Uncharacterized protein</fullName>
    </submittedName>
</protein>
<dbReference type="Proteomes" id="UP001218364">
    <property type="component" value="Unassembled WGS sequence"/>
</dbReference>
<organism evidence="1 2">
    <name type="scientific">Phaeobacter gallaeciensis</name>
    <dbReference type="NCBI Taxonomy" id="60890"/>
    <lineage>
        <taxon>Bacteria</taxon>
        <taxon>Pseudomonadati</taxon>
        <taxon>Pseudomonadota</taxon>
        <taxon>Alphaproteobacteria</taxon>
        <taxon>Rhodobacterales</taxon>
        <taxon>Roseobacteraceae</taxon>
        <taxon>Phaeobacter</taxon>
    </lineage>
</organism>
<accession>A0ABD4XC34</accession>
<evidence type="ECO:0000313" key="2">
    <source>
        <dbReference type="Proteomes" id="UP001218364"/>
    </source>
</evidence>
<reference evidence="1 2" key="1">
    <citation type="submission" date="2023-02" db="EMBL/GenBank/DDBJ databases">
        <title>Population genomics of bacteria associated with diatom.</title>
        <authorList>
            <person name="Xie J."/>
            <person name="Wang H."/>
        </authorList>
    </citation>
    <scope>NUCLEOTIDE SEQUENCE [LARGE SCALE GENOMIC DNA]</scope>
    <source>
        <strain evidence="1 2">PT47_8</strain>
    </source>
</reference>
<sequence>MFAPIGYVNIAELLDGFRPRARGLTKAMSWVTVEQSENPDWHFNTHVEAVVVWMTCRVLDEVDTFICSPTGQVLRGAPLLFHHEDEPEKWRWINESLCRSGQQTVLEHYLNTERGNPLSRFRFLDPVAGVVCVEGRARELSNSSLGADENITTQTRAASQFDSWAVCFSLEDIPENWDILGWLDAKEAATDALDSDAKPELRRGRPRKVDKALAAYKGRFPKGHGALTWVEVASEISDLTGTRIHHETLMKAVNREKNGLNG</sequence>
<proteinExistence type="predicted"/>
<dbReference type="EMBL" id="JARCJK010000007">
    <property type="protein sequence ID" value="MDE4166857.1"/>
    <property type="molecule type" value="Genomic_DNA"/>
</dbReference>
<comment type="caution">
    <text evidence="1">The sequence shown here is derived from an EMBL/GenBank/DDBJ whole genome shotgun (WGS) entry which is preliminary data.</text>
</comment>
<dbReference type="RefSeq" id="WP_274839852.1">
    <property type="nucleotide sequence ID" value="NZ_JARCJF010000007.1"/>
</dbReference>